<evidence type="ECO:0000256" key="1">
    <source>
        <dbReference type="ARBA" id="ARBA00023157"/>
    </source>
</evidence>
<dbReference type="Gene3D" id="2.10.25.10">
    <property type="entry name" value="Laminin"/>
    <property type="match status" value="1"/>
</dbReference>
<feature type="domain" description="EGF-like" evidence="2">
    <location>
        <begin position="75"/>
        <end position="90"/>
    </location>
</feature>
<dbReference type="Ensembl" id="ENSECRT00000029226.1">
    <property type="protein sequence ID" value="ENSECRP00000028617.1"/>
    <property type="gene ID" value="ENSECRG00000019368.1"/>
</dbReference>
<proteinExistence type="predicted"/>
<dbReference type="GO" id="GO:0005509">
    <property type="term" value="F:calcium ion binding"/>
    <property type="evidence" value="ECO:0007669"/>
    <property type="project" value="InterPro"/>
</dbReference>
<keyword evidence="4" id="KW-1185">Reference proteome</keyword>
<dbReference type="AlphaFoldDB" id="A0A8C4TFK8"/>
<dbReference type="FunFam" id="2.10.25.10:FF:000059">
    <property type="entry name" value="Mannan-binding lectin serine protease 1"/>
    <property type="match status" value="1"/>
</dbReference>
<reference evidence="3" key="1">
    <citation type="submission" date="2021-06" db="EMBL/GenBank/DDBJ databases">
        <authorList>
            <consortium name="Wellcome Sanger Institute Data Sharing"/>
        </authorList>
    </citation>
    <scope>NUCLEOTIDE SEQUENCE [LARGE SCALE GENOMIC DNA]</scope>
</reference>
<sequence>MSSCINLKDLEGNFIQRYFTHFNFVKLLELFYYSKDMQYLNKLIRKDYINECQMMVDGEPVCDHNCHNYVGGYYCSCKIGYFLHADKRTCTGKADALLFFFTQIAFISPD</sequence>
<dbReference type="PROSITE" id="PS01186">
    <property type="entry name" value="EGF_2"/>
    <property type="match status" value="1"/>
</dbReference>
<dbReference type="Pfam" id="PF14670">
    <property type="entry name" value="FXa_inhibition"/>
    <property type="match status" value="1"/>
</dbReference>
<dbReference type="SMART" id="SM00179">
    <property type="entry name" value="EGF_CA"/>
    <property type="match status" value="1"/>
</dbReference>
<dbReference type="SMART" id="SM00181">
    <property type="entry name" value="EGF"/>
    <property type="match status" value="1"/>
</dbReference>
<dbReference type="InterPro" id="IPR000742">
    <property type="entry name" value="EGF"/>
</dbReference>
<dbReference type="SUPFAM" id="SSF57196">
    <property type="entry name" value="EGF/Laminin"/>
    <property type="match status" value="1"/>
</dbReference>
<dbReference type="CDD" id="cd00054">
    <property type="entry name" value="EGF_CA"/>
    <property type="match status" value="1"/>
</dbReference>
<reference evidence="3" key="2">
    <citation type="submission" date="2025-08" db="UniProtKB">
        <authorList>
            <consortium name="Ensembl"/>
        </authorList>
    </citation>
    <scope>IDENTIFICATION</scope>
</reference>
<reference evidence="3" key="3">
    <citation type="submission" date="2025-09" db="UniProtKB">
        <authorList>
            <consortium name="Ensembl"/>
        </authorList>
    </citation>
    <scope>IDENTIFICATION</scope>
</reference>
<protein>
    <recommendedName>
        <fullName evidence="2">EGF-like domain-containing protein</fullName>
    </recommendedName>
</protein>
<evidence type="ECO:0000313" key="3">
    <source>
        <dbReference type="Ensembl" id="ENSECRP00000028617.1"/>
    </source>
</evidence>
<accession>A0A8C4TFK8</accession>
<evidence type="ECO:0000259" key="2">
    <source>
        <dbReference type="PROSITE" id="PS01186"/>
    </source>
</evidence>
<name>A0A8C4TFK8_ERPCA</name>
<dbReference type="Proteomes" id="UP000694620">
    <property type="component" value="Chromosome 8"/>
</dbReference>
<keyword evidence="1" id="KW-1015">Disulfide bond</keyword>
<dbReference type="InterPro" id="IPR001881">
    <property type="entry name" value="EGF-like_Ca-bd_dom"/>
</dbReference>
<organism evidence="3 4">
    <name type="scientific">Erpetoichthys calabaricus</name>
    <name type="common">Rope fish</name>
    <name type="synonym">Calamoichthys calabaricus</name>
    <dbReference type="NCBI Taxonomy" id="27687"/>
    <lineage>
        <taxon>Eukaryota</taxon>
        <taxon>Metazoa</taxon>
        <taxon>Chordata</taxon>
        <taxon>Craniata</taxon>
        <taxon>Vertebrata</taxon>
        <taxon>Euteleostomi</taxon>
        <taxon>Actinopterygii</taxon>
        <taxon>Polypteriformes</taxon>
        <taxon>Polypteridae</taxon>
        <taxon>Erpetoichthys</taxon>
    </lineage>
</organism>
<evidence type="ECO:0000313" key="4">
    <source>
        <dbReference type="Proteomes" id="UP000694620"/>
    </source>
</evidence>